<feature type="transmembrane region" description="Helical" evidence="6">
    <location>
        <begin position="21"/>
        <end position="40"/>
    </location>
</feature>
<evidence type="ECO:0000259" key="7">
    <source>
        <dbReference type="PROSITE" id="PS51109"/>
    </source>
</evidence>
<dbReference type="SUPFAM" id="SSF54001">
    <property type="entry name" value="Cysteine proteinases"/>
    <property type="match status" value="1"/>
</dbReference>
<dbReference type="AlphaFoldDB" id="A0A4R6PYW6"/>
<organism evidence="9 10">
    <name type="scientific">Aminicella lysinilytica</name>
    <dbReference type="NCBI Taxonomy" id="433323"/>
    <lineage>
        <taxon>Bacteria</taxon>
        <taxon>Bacillati</taxon>
        <taxon>Bacillota</taxon>
        <taxon>Clostridia</taxon>
        <taxon>Peptostreptococcales</taxon>
        <taxon>Anaerovoracaceae</taxon>
        <taxon>Aminicella</taxon>
    </lineage>
</organism>
<evidence type="ECO:0000256" key="4">
    <source>
        <dbReference type="ARBA" id="ARBA00022801"/>
    </source>
</evidence>
<dbReference type="Proteomes" id="UP000295500">
    <property type="component" value="Unassembled WGS sequence"/>
</dbReference>
<gene>
    <name evidence="9" type="ORF">EV211_1542</name>
</gene>
<keyword evidence="6" id="KW-0812">Transmembrane</keyword>
<feature type="domain" description="G5" evidence="7">
    <location>
        <begin position="166"/>
        <end position="249"/>
    </location>
</feature>
<dbReference type="GO" id="GO:0008234">
    <property type="term" value="F:cysteine-type peptidase activity"/>
    <property type="evidence" value="ECO:0007669"/>
    <property type="project" value="UniProtKB-KW"/>
</dbReference>
<dbReference type="PROSITE" id="PS51935">
    <property type="entry name" value="NLPC_P60"/>
    <property type="match status" value="1"/>
</dbReference>
<keyword evidence="2" id="KW-0645">Protease</keyword>
<dbReference type="Gene3D" id="3.90.1720.10">
    <property type="entry name" value="endopeptidase domain like (from Nostoc punctiforme)"/>
    <property type="match status" value="1"/>
</dbReference>
<keyword evidence="4 9" id="KW-0378">Hydrolase</keyword>
<dbReference type="PROSITE" id="PS51109">
    <property type="entry name" value="G5"/>
    <property type="match status" value="1"/>
</dbReference>
<proteinExistence type="inferred from homology"/>
<evidence type="ECO:0000256" key="3">
    <source>
        <dbReference type="ARBA" id="ARBA00022729"/>
    </source>
</evidence>
<evidence type="ECO:0000259" key="8">
    <source>
        <dbReference type="PROSITE" id="PS51935"/>
    </source>
</evidence>
<dbReference type="PANTHER" id="PTHR47053">
    <property type="entry name" value="MUREIN DD-ENDOPEPTIDASE MEPH-RELATED"/>
    <property type="match status" value="1"/>
</dbReference>
<dbReference type="InterPro" id="IPR000064">
    <property type="entry name" value="NLP_P60_dom"/>
</dbReference>
<sequence length="373" mass="40275">MHNEAYFSVDTKFKRVLKATASMLLIIALTITMLTVSGLGTNRAYADTSTSTSSTSTKYAVLVSIRDQSGNYTYKNPIYIYSTKTAEEIKTDFTQSVENYLKAKNSNIISVTINDTVDVQVTPVSVYPAAAKTASAQSSVAIASAVNDTVYSLDDAIAEMLYDNYFNITTVAKSTSVKYSSYKTIYKKTSKLRKTVSKVSRAGKKGSTTKLYYVTTSTKTDGTSTSVTQYVSTTTQKSQSKVVLKGTGTVSVKRGNTYSGTSGKDIVKYAKKFVGNPYVYGGTSLTHGCDCSGFVQSIYKHFGLQLPRVGQCGVGKSVSMRNLKPGDILTYSGHVAIYAGNGKIVHAVTEGQGIKVTSMYYGGTPYRATRIVK</sequence>
<keyword evidence="3" id="KW-0732">Signal</keyword>
<protein>
    <submittedName>
        <fullName evidence="9">Cell wall-associated NlpC family hydrolase</fullName>
    </submittedName>
</protein>
<evidence type="ECO:0000256" key="2">
    <source>
        <dbReference type="ARBA" id="ARBA00022670"/>
    </source>
</evidence>
<dbReference type="PANTHER" id="PTHR47053:SF1">
    <property type="entry name" value="MUREIN DD-ENDOPEPTIDASE MEPH-RELATED"/>
    <property type="match status" value="1"/>
</dbReference>
<evidence type="ECO:0000256" key="1">
    <source>
        <dbReference type="ARBA" id="ARBA00007074"/>
    </source>
</evidence>
<keyword evidence="6" id="KW-0472">Membrane</keyword>
<keyword evidence="10" id="KW-1185">Reference proteome</keyword>
<evidence type="ECO:0000256" key="5">
    <source>
        <dbReference type="ARBA" id="ARBA00022807"/>
    </source>
</evidence>
<name>A0A4R6PYW6_9FIRM</name>
<dbReference type="Gene3D" id="2.20.230.10">
    <property type="entry name" value="Resuscitation-promoting factor rpfb"/>
    <property type="match status" value="1"/>
</dbReference>
<dbReference type="InterPro" id="IPR051202">
    <property type="entry name" value="Peptidase_C40"/>
</dbReference>
<comment type="caution">
    <text evidence="9">The sequence shown here is derived from an EMBL/GenBank/DDBJ whole genome shotgun (WGS) entry which is preliminary data.</text>
</comment>
<dbReference type="EMBL" id="SNXO01000054">
    <property type="protein sequence ID" value="TDP47379.1"/>
    <property type="molecule type" value="Genomic_DNA"/>
</dbReference>
<dbReference type="InterPro" id="IPR011098">
    <property type="entry name" value="G5_dom"/>
</dbReference>
<dbReference type="GO" id="GO:0006508">
    <property type="term" value="P:proteolysis"/>
    <property type="evidence" value="ECO:0007669"/>
    <property type="project" value="UniProtKB-KW"/>
</dbReference>
<reference evidence="9 10" key="1">
    <citation type="submission" date="2019-03" db="EMBL/GenBank/DDBJ databases">
        <title>Genomic Encyclopedia of Type Strains, Phase IV (KMG-IV): sequencing the most valuable type-strain genomes for metagenomic binning, comparative biology and taxonomic classification.</title>
        <authorList>
            <person name="Goeker M."/>
        </authorList>
    </citation>
    <scope>NUCLEOTIDE SEQUENCE [LARGE SCALE GENOMIC DNA]</scope>
    <source>
        <strain evidence="9 10">DSM 28287</strain>
    </source>
</reference>
<dbReference type="Pfam" id="PF00877">
    <property type="entry name" value="NLPC_P60"/>
    <property type="match status" value="1"/>
</dbReference>
<dbReference type="Pfam" id="PF07501">
    <property type="entry name" value="G5"/>
    <property type="match status" value="1"/>
</dbReference>
<keyword evidence="6" id="KW-1133">Transmembrane helix</keyword>
<dbReference type="InterPro" id="IPR038765">
    <property type="entry name" value="Papain-like_cys_pep_sf"/>
</dbReference>
<keyword evidence="5" id="KW-0788">Thiol protease</keyword>
<dbReference type="SMART" id="SM01208">
    <property type="entry name" value="G5"/>
    <property type="match status" value="1"/>
</dbReference>
<feature type="domain" description="NlpC/P60" evidence="8">
    <location>
        <begin position="260"/>
        <end position="373"/>
    </location>
</feature>
<accession>A0A4R6PYW6</accession>
<evidence type="ECO:0000313" key="10">
    <source>
        <dbReference type="Proteomes" id="UP000295500"/>
    </source>
</evidence>
<dbReference type="RefSeq" id="WP_243108605.1">
    <property type="nucleotide sequence ID" value="NZ_SNXO01000054.1"/>
</dbReference>
<evidence type="ECO:0000313" key="9">
    <source>
        <dbReference type="EMBL" id="TDP47379.1"/>
    </source>
</evidence>
<evidence type="ECO:0000256" key="6">
    <source>
        <dbReference type="SAM" id="Phobius"/>
    </source>
</evidence>
<comment type="similarity">
    <text evidence="1">Belongs to the peptidase C40 family.</text>
</comment>